<dbReference type="VEuPathDB" id="CryptoDB:cand_033070"/>
<dbReference type="OrthoDB" id="10318145at2759"/>
<proteinExistence type="predicted"/>
<keyword evidence="4" id="KW-1185">Reference proteome</keyword>
<reference evidence="3 4" key="1">
    <citation type="submission" date="2016-10" db="EMBL/GenBank/DDBJ databases">
        <title>Reductive evolution of mitochondrial metabolism and differential evolution of invasion-related proteins in Cryptosporidium.</title>
        <authorList>
            <person name="Liu S."/>
            <person name="Roellig D.M."/>
            <person name="Guo Y."/>
            <person name="Li N."/>
            <person name="Frace M.A."/>
            <person name="Tang K."/>
            <person name="Zhang L."/>
            <person name="Feng Y."/>
            <person name="Xiao L."/>
        </authorList>
    </citation>
    <scope>NUCLEOTIDE SEQUENCE [LARGE SCALE GENOMIC DNA]</scope>
    <source>
        <strain evidence="3">30847</strain>
    </source>
</reference>
<dbReference type="Proteomes" id="UP000186804">
    <property type="component" value="Unassembled WGS sequence"/>
</dbReference>
<dbReference type="GeneID" id="92367491"/>
<gene>
    <name evidence="3" type="ORF">cand_033070</name>
</gene>
<dbReference type="EMBL" id="LRBS01000121">
    <property type="protein sequence ID" value="OII71594.1"/>
    <property type="molecule type" value="Genomic_DNA"/>
</dbReference>
<keyword evidence="2" id="KW-0812">Transmembrane</keyword>
<evidence type="ECO:0000313" key="4">
    <source>
        <dbReference type="Proteomes" id="UP000186804"/>
    </source>
</evidence>
<evidence type="ECO:0000256" key="2">
    <source>
        <dbReference type="SAM" id="Phobius"/>
    </source>
</evidence>
<evidence type="ECO:0000313" key="3">
    <source>
        <dbReference type="EMBL" id="OII71594.1"/>
    </source>
</evidence>
<accession>A0A1J4MBK2</accession>
<evidence type="ECO:0000256" key="1">
    <source>
        <dbReference type="SAM" id="MobiDB-lite"/>
    </source>
</evidence>
<dbReference type="RefSeq" id="XP_067066784.1">
    <property type="nucleotide sequence ID" value="XM_067213533.1"/>
</dbReference>
<sequence length="359" mass="38888">MSYSSIILGFLLYLTSGLIWKGLESKFGFIPACSVISFIFITSYGVYVYIVKAPSSLLLTIPKLDNKGTDGSRRRPSLVDNFELQKAKVFETPRHTANNLDTQSLGESSNLLNLSRSGQYGNSNIPHTNERIPSQTQLSFFGLNLTTPIRTPNAASESRQLLFTNSNSTNSSLSSVRQLDITSSSNLAETFIKAASAARTAQGDEGILSSFGFGWANSLSNVTNATPYRLGLTPEKSTPINNISKLSSVSSSMTSLVRSSFSSLNAASSNLISGRKSLSNEHSHFTNNGRQSNISSKQHPTSFLFLRDDIVQNKVKNDSTTPIKKVHPGFASPLPSGRSPILLQATENRDSTLSSDKVS</sequence>
<protein>
    <submittedName>
        <fullName evidence="3">Uncharacterized protein</fullName>
    </submittedName>
</protein>
<name>A0A1J4MBK2_9CRYT</name>
<dbReference type="AlphaFoldDB" id="A0A1J4MBK2"/>
<keyword evidence="2" id="KW-0472">Membrane</keyword>
<organism evidence="3 4">
    <name type="scientific">Cryptosporidium andersoni</name>
    <dbReference type="NCBI Taxonomy" id="117008"/>
    <lineage>
        <taxon>Eukaryota</taxon>
        <taxon>Sar</taxon>
        <taxon>Alveolata</taxon>
        <taxon>Apicomplexa</taxon>
        <taxon>Conoidasida</taxon>
        <taxon>Coccidia</taxon>
        <taxon>Eucoccidiorida</taxon>
        <taxon>Eimeriorina</taxon>
        <taxon>Cryptosporidiidae</taxon>
        <taxon>Cryptosporidium</taxon>
    </lineage>
</organism>
<feature type="region of interest" description="Disordered" evidence="1">
    <location>
        <begin position="316"/>
        <end position="359"/>
    </location>
</feature>
<comment type="caution">
    <text evidence="3">The sequence shown here is derived from an EMBL/GenBank/DDBJ whole genome shotgun (WGS) entry which is preliminary data.</text>
</comment>
<feature type="transmembrane region" description="Helical" evidence="2">
    <location>
        <begin position="27"/>
        <end position="50"/>
    </location>
</feature>
<keyword evidence="2" id="KW-1133">Transmembrane helix</keyword>